<dbReference type="AlphaFoldDB" id="A0A561DE72"/>
<dbReference type="EMBL" id="VIVN01000005">
    <property type="protein sequence ID" value="TWE01694.1"/>
    <property type="molecule type" value="Genomic_DNA"/>
</dbReference>
<proteinExistence type="predicted"/>
<evidence type="ECO:0000313" key="1">
    <source>
        <dbReference type="EMBL" id="TWE01694.1"/>
    </source>
</evidence>
<sequence>METDQIHKVNFNMENMDGKIEVKGEISGAAKIPNHDDLKFKAIIALLNSIDKQNFIVTENLPLFVTYVKEIEETIMEVSKYESFQGKNIRRE</sequence>
<dbReference type="Proteomes" id="UP000319671">
    <property type="component" value="Unassembled WGS sequence"/>
</dbReference>
<name>A0A561DE72_9BACI</name>
<comment type="caution">
    <text evidence="1">The sequence shown here is derived from an EMBL/GenBank/DDBJ whole genome shotgun (WGS) entry which is preliminary data.</text>
</comment>
<dbReference type="RefSeq" id="WP_144564893.1">
    <property type="nucleotide sequence ID" value="NZ_VIVN01000005.1"/>
</dbReference>
<protein>
    <submittedName>
        <fullName evidence="1">Uncharacterized protein</fullName>
    </submittedName>
</protein>
<reference evidence="1 2" key="1">
    <citation type="submission" date="2019-06" db="EMBL/GenBank/DDBJ databases">
        <title>Sorghum-associated microbial communities from plants grown in Nebraska, USA.</title>
        <authorList>
            <person name="Schachtman D."/>
        </authorList>
    </citation>
    <scope>NUCLEOTIDE SEQUENCE [LARGE SCALE GENOMIC DNA]</scope>
    <source>
        <strain evidence="1 2">2482</strain>
    </source>
</reference>
<keyword evidence="2" id="KW-1185">Reference proteome</keyword>
<accession>A0A561DE72</accession>
<evidence type="ECO:0000313" key="2">
    <source>
        <dbReference type="Proteomes" id="UP000319671"/>
    </source>
</evidence>
<gene>
    <name evidence="1" type="ORF">FB550_10560</name>
</gene>
<organism evidence="1 2">
    <name type="scientific">Neobacillus bataviensis</name>
    <dbReference type="NCBI Taxonomy" id="220685"/>
    <lineage>
        <taxon>Bacteria</taxon>
        <taxon>Bacillati</taxon>
        <taxon>Bacillota</taxon>
        <taxon>Bacilli</taxon>
        <taxon>Bacillales</taxon>
        <taxon>Bacillaceae</taxon>
        <taxon>Neobacillus</taxon>
    </lineage>
</organism>